<dbReference type="Proteomes" id="UP001060919">
    <property type="component" value="Chromosome"/>
</dbReference>
<name>A0A916DSS9_9BACT</name>
<accession>A0A916DSS9</accession>
<dbReference type="InterPro" id="IPR058087">
    <property type="entry name" value="XAC2610_dom"/>
</dbReference>
<proteinExistence type="predicted"/>
<feature type="signal peptide" evidence="2">
    <location>
        <begin position="1"/>
        <end position="24"/>
    </location>
</feature>
<evidence type="ECO:0000256" key="2">
    <source>
        <dbReference type="SAM" id="SignalP"/>
    </source>
</evidence>
<dbReference type="KEGG" id="aup:AsAng_0020620"/>
<dbReference type="EMBL" id="AP026867">
    <property type="protein sequence ID" value="BDS11350.1"/>
    <property type="molecule type" value="Genomic_DNA"/>
</dbReference>
<evidence type="ECO:0000256" key="1">
    <source>
        <dbReference type="SAM" id="MobiDB-lite"/>
    </source>
</evidence>
<organism evidence="3 4">
    <name type="scientific">Aureispira anguillae</name>
    <dbReference type="NCBI Taxonomy" id="2864201"/>
    <lineage>
        <taxon>Bacteria</taxon>
        <taxon>Pseudomonadati</taxon>
        <taxon>Bacteroidota</taxon>
        <taxon>Saprospiria</taxon>
        <taxon>Saprospirales</taxon>
        <taxon>Saprospiraceae</taxon>
        <taxon>Aureispira</taxon>
    </lineage>
</organism>
<keyword evidence="4" id="KW-1185">Reference proteome</keyword>
<feature type="chain" id="PRO_5037976772" description="Lipoprotein" evidence="2">
    <location>
        <begin position="25"/>
        <end position="220"/>
    </location>
</feature>
<reference evidence="3" key="1">
    <citation type="submission" date="2022-09" db="EMBL/GenBank/DDBJ databases">
        <title>Aureispira anguillicida sp. nov., isolated from Leptocephalus of Japanese eel Anguilla japonica.</title>
        <authorList>
            <person name="Yuasa K."/>
            <person name="Mekata T."/>
            <person name="Ikunari K."/>
        </authorList>
    </citation>
    <scope>NUCLEOTIDE SEQUENCE</scope>
    <source>
        <strain evidence="3">EL160426</strain>
    </source>
</reference>
<evidence type="ECO:0008006" key="5">
    <source>
        <dbReference type="Google" id="ProtNLM"/>
    </source>
</evidence>
<feature type="compositionally biased region" description="Polar residues" evidence="1">
    <location>
        <begin position="190"/>
        <end position="202"/>
    </location>
</feature>
<feature type="compositionally biased region" description="Basic and acidic residues" evidence="1">
    <location>
        <begin position="203"/>
        <end position="220"/>
    </location>
</feature>
<feature type="region of interest" description="Disordered" evidence="1">
    <location>
        <begin position="190"/>
        <end position="220"/>
    </location>
</feature>
<sequence>MTTRISFCLWIPLLFLLMTCNTETKEANVTEIKEVVEQPEKNMEEEKPEKLEFEGKNIINTDQEIITAIEIRKKGTTEIFQIIKGLELPYQDGNPFFEQPTFEDLNFDGIPDMRMPEAMGNVNVYYAYWIYNSKNQQFERNTEMNLSLPTVDPQKQEIKSSERGSAATYTETIYGVQDGKFIKKSIENRTYSSESTYQSVVQERQEDGSMKEIRNEEVTE</sequence>
<keyword evidence="2" id="KW-0732">Signal</keyword>
<dbReference type="AlphaFoldDB" id="A0A916DSS9"/>
<protein>
    <recommendedName>
        <fullName evidence="5">Lipoprotein</fullName>
    </recommendedName>
</protein>
<evidence type="ECO:0000313" key="3">
    <source>
        <dbReference type="EMBL" id="BDS11350.1"/>
    </source>
</evidence>
<dbReference type="NCBIfam" id="NF047539">
    <property type="entry name" value="XAC2610_fam"/>
    <property type="match status" value="1"/>
</dbReference>
<gene>
    <name evidence="3" type="ORF">AsAng_0020620</name>
</gene>
<evidence type="ECO:0000313" key="4">
    <source>
        <dbReference type="Proteomes" id="UP001060919"/>
    </source>
</evidence>
<dbReference type="RefSeq" id="WP_264792540.1">
    <property type="nucleotide sequence ID" value="NZ_AP026867.1"/>
</dbReference>